<organism evidence="1 2">
    <name type="scientific">Sphaerisporangium flaviroseum</name>
    <dbReference type="NCBI Taxonomy" id="509199"/>
    <lineage>
        <taxon>Bacteria</taxon>
        <taxon>Bacillati</taxon>
        <taxon>Actinomycetota</taxon>
        <taxon>Actinomycetes</taxon>
        <taxon>Streptosporangiales</taxon>
        <taxon>Streptosporangiaceae</taxon>
        <taxon>Sphaerisporangium</taxon>
    </lineage>
</organism>
<comment type="caution">
    <text evidence="1">The sequence shown here is derived from an EMBL/GenBank/DDBJ whole genome shotgun (WGS) entry which is preliminary data.</text>
</comment>
<dbReference type="Proteomes" id="UP001500888">
    <property type="component" value="Unassembled WGS sequence"/>
</dbReference>
<dbReference type="EMBL" id="BAAAZR010000063">
    <property type="protein sequence ID" value="GAA3845250.1"/>
    <property type="molecule type" value="Genomic_DNA"/>
</dbReference>
<gene>
    <name evidence="1" type="ORF">GCM10022226_80540</name>
</gene>
<accession>A0ABP7JJM3</accession>
<name>A0ABP7JJM3_9ACTN</name>
<dbReference type="RefSeq" id="WP_344953137.1">
    <property type="nucleotide sequence ID" value="NZ_BAAAZR010000063.1"/>
</dbReference>
<keyword evidence="2" id="KW-1185">Reference proteome</keyword>
<evidence type="ECO:0000313" key="2">
    <source>
        <dbReference type="Proteomes" id="UP001500888"/>
    </source>
</evidence>
<evidence type="ECO:0008006" key="3">
    <source>
        <dbReference type="Google" id="ProtNLM"/>
    </source>
</evidence>
<evidence type="ECO:0000313" key="1">
    <source>
        <dbReference type="EMBL" id="GAA3845250.1"/>
    </source>
</evidence>
<proteinExistence type="predicted"/>
<reference evidence="2" key="1">
    <citation type="journal article" date="2019" name="Int. J. Syst. Evol. Microbiol.">
        <title>The Global Catalogue of Microorganisms (GCM) 10K type strain sequencing project: providing services to taxonomists for standard genome sequencing and annotation.</title>
        <authorList>
            <consortium name="The Broad Institute Genomics Platform"/>
            <consortium name="The Broad Institute Genome Sequencing Center for Infectious Disease"/>
            <person name="Wu L."/>
            <person name="Ma J."/>
        </authorList>
    </citation>
    <scope>NUCLEOTIDE SEQUENCE [LARGE SCALE GENOMIC DNA]</scope>
    <source>
        <strain evidence="2">JCM 16908</strain>
    </source>
</reference>
<protein>
    <recommendedName>
        <fullName evidence="3">DUF397 domain-containing protein</fullName>
    </recommendedName>
</protein>
<sequence>MGSKGPFGCECRDGFITVDIESEFAKLIEGWRPLRPTRVHDAGLHFLLNP</sequence>